<evidence type="ECO:0000256" key="7">
    <source>
        <dbReference type="ARBA" id="ARBA00023204"/>
    </source>
</evidence>
<dbReference type="NCBIfam" id="TIGR00634">
    <property type="entry name" value="recN"/>
    <property type="match status" value="1"/>
</dbReference>
<gene>
    <name evidence="11" type="primary">recN</name>
    <name evidence="11" type="ORF">SPIROBIBN47_90025</name>
</gene>
<evidence type="ECO:0000256" key="3">
    <source>
        <dbReference type="ARBA" id="ARBA00021315"/>
    </source>
</evidence>
<dbReference type="AlphaFoldDB" id="A0A3P3XLW6"/>
<dbReference type="PIRSF" id="PIRSF003128">
    <property type="entry name" value="RecN"/>
    <property type="match status" value="1"/>
</dbReference>
<dbReference type="FunFam" id="3.40.50.300:FF:000319">
    <property type="entry name" value="DNA repair protein RecN"/>
    <property type="match status" value="1"/>
</dbReference>
<dbReference type="SUPFAM" id="SSF48452">
    <property type="entry name" value="TPR-like"/>
    <property type="match status" value="1"/>
</dbReference>
<keyword evidence="7 9" id="KW-0234">DNA repair</keyword>
<evidence type="ECO:0000256" key="9">
    <source>
        <dbReference type="PIRNR" id="PIRNR003128"/>
    </source>
</evidence>
<reference evidence="11" key="1">
    <citation type="submission" date="2017-02" db="EMBL/GenBank/DDBJ databases">
        <authorList>
            <person name="Regsiter A."/>
            <person name="William W."/>
        </authorList>
    </citation>
    <scope>NUCLEOTIDE SEQUENCE</scope>
    <source>
        <strain evidence="11">Bib</strain>
    </source>
</reference>
<dbReference type="EMBL" id="FWDM01000041">
    <property type="protein sequence ID" value="SLM15929.1"/>
    <property type="molecule type" value="Genomic_DNA"/>
</dbReference>
<dbReference type="InterPro" id="IPR004604">
    <property type="entry name" value="DNA_recomb/repair_RecN"/>
</dbReference>
<evidence type="ECO:0000256" key="2">
    <source>
        <dbReference type="ARBA" id="ARBA00009441"/>
    </source>
</evidence>
<dbReference type="PANTHER" id="PTHR11059">
    <property type="entry name" value="DNA REPAIR PROTEIN RECN"/>
    <property type="match status" value="1"/>
</dbReference>
<dbReference type="InterPro" id="IPR027417">
    <property type="entry name" value="P-loop_NTPase"/>
</dbReference>
<keyword evidence="4" id="KW-0547">Nucleotide-binding</keyword>
<evidence type="ECO:0000256" key="8">
    <source>
        <dbReference type="ARBA" id="ARBA00033408"/>
    </source>
</evidence>
<dbReference type="InterPro" id="IPR003395">
    <property type="entry name" value="RecF/RecN/SMC_N"/>
</dbReference>
<protein>
    <recommendedName>
        <fullName evidence="3 9">DNA repair protein RecN</fullName>
    </recommendedName>
    <alternativeName>
        <fullName evidence="8 9">Recombination protein N</fullName>
    </alternativeName>
</protein>
<sequence length="565" mass="62802">MLEQLSVQNFAIIEQVDIDLSHGMTVFSGETGAGKSLIVDALGFLLGAKADNSIIREGAADCTVSGLFSIRDNPEVQRWLEERGISDESESSILIRRTLKQNGRSLAWIQNRQVSRAELVEFTQFLVDIHGQHEHQRLIDPATHIEMLDAYASLDQDLKAYQKIYQEWRDSVKTYQSLLEEKAKRAQEMDYLEFVIKDIASAKPRAGEDIELAAEEKILSQHEKLFAAISEASSSMAAGDSTDALHLLKRARADLETARAIDARLGPFADRLAAAYYELEDISESIAEYRSGLRFDPARLEAIQNRLAELQRLKRKYGPELADVLQRFDRARSTLDTLAHADENALELEKRTKALKEKVLSAAAEISEKRMAAAATLSSSMEAIVRRLGMPDARCIVRVARIVDDRGSYRPGPFGFDEVEFYIAPNPGEPDRPLSRIASGGELSRFALALKAVLAAHDVVDTLVFDEIDTGIGGQVGVAVGEYLKQLSEYRQVLCVTHLATIAARADQQCKVMKYISEGRTSTEIRYLSRDEREAEIARMLSGSAESDVSRSHAAELLSKAQIQQ</sequence>
<dbReference type="GO" id="GO:0006310">
    <property type="term" value="P:DNA recombination"/>
    <property type="evidence" value="ECO:0007669"/>
    <property type="project" value="InterPro"/>
</dbReference>
<proteinExistence type="inferred from homology"/>
<dbReference type="Gene3D" id="3.40.50.300">
    <property type="entry name" value="P-loop containing nucleotide triphosphate hydrolases"/>
    <property type="match status" value="2"/>
</dbReference>
<dbReference type="GO" id="GO:0005524">
    <property type="term" value="F:ATP binding"/>
    <property type="evidence" value="ECO:0007669"/>
    <property type="project" value="UniProtKB-KW"/>
</dbReference>
<keyword evidence="5 9" id="KW-0227">DNA damage</keyword>
<keyword evidence="6" id="KW-0067">ATP-binding</keyword>
<evidence type="ECO:0000313" key="11">
    <source>
        <dbReference type="EMBL" id="SLM15929.1"/>
    </source>
</evidence>
<dbReference type="GO" id="GO:0009432">
    <property type="term" value="P:SOS response"/>
    <property type="evidence" value="ECO:0007669"/>
    <property type="project" value="TreeGrafter"/>
</dbReference>
<dbReference type="GO" id="GO:0043590">
    <property type="term" value="C:bacterial nucleoid"/>
    <property type="evidence" value="ECO:0007669"/>
    <property type="project" value="TreeGrafter"/>
</dbReference>
<dbReference type="Pfam" id="PF02463">
    <property type="entry name" value="SMC_N"/>
    <property type="match status" value="1"/>
</dbReference>
<evidence type="ECO:0000256" key="5">
    <source>
        <dbReference type="ARBA" id="ARBA00022763"/>
    </source>
</evidence>
<evidence type="ECO:0000259" key="10">
    <source>
        <dbReference type="Pfam" id="PF02463"/>
    </source>
</evidence>
<dbReference type="CDD" id="cd03241">
    <property type="entry name" value="ABC_RecN"/>
    <property type="match status" value="2"/>
</dbReference>
<feature type="domain" description="RecF/RecN/SMC N-terminal" evidence="10">
    <location>
        <begin position="1"/>
        <end position="514"/>
    </location>
</feature>
<evidence type="ECO:0000256" key="6">
    <source>
        <dbReference type="ARBA" id="ARBA00022840"/>
    </source>
</evidence>
<evidence type="ECO:0000256" key="1">
    <source>
        <dbReference type="ARBA" id="ARBA00003618"/>
    </source>
</evidence>
<dbReference type="SUPFAM" id="SSF52540">
    <property type="entry name" value="P-loop containing nucleoside triphosphate hydrolases"/>
    <property type="match status" value="1"/>
</dbReference>
<dbReference type="GO" id="GO:0006281">
    <property type="term" value="P:DNA repair"/>
    <property type="evidence" value="ECO:0007669"/>
    <property type="project" value="UniProtKB-KW"/>
</dbReference>
<dbReference type="PANTHER" id="PTHR11059:SF0">
    <property type="entry name" value="DNA REPAIR PROTEIN RECN"/>
    <property type="match status" value="1"/>
</dbReference>
<comment type="function">
    <text evidence="1 9">May be involved in recombinational repair of damaged DNA.</text>
</comment>
<name>A0A3P3XLW6_9SPIR</name>
<organism evidence="11">
    <name type="scientific">uncultured spirochete</name>
    <dbReference type="NCBI Taxonomy" id="156406"/>
    <lineage>
        <taxon>Bacteria</taxon>
        <taxon>Pseudomonadati</taxon>
        <taxon>Spirochaetota</taxon>
        <taxon>Spirochaetia</taxon>
        <taxon>Spirochaetales</taxon>
        <taxon>environmental samples</taxon>
    </lineage>
</organism>
<comment type="similarity">
    <text evidence="2 9">Belongs to the RecN family.</text>
</comment>
<accession>A0A3P3XLW6</accession>
<evidence type="ECO:0000256" key="4">
    <source>
        <dbReference type="ARBA" id="ARBA00022741"/>
    </source>
</evidence>
<dbReference type="InterPro" id="IPR011990">
    <property type="entry name" value="TPR-like_helical_dom_sf"/>
</dbReference>